<dbReference type="HOGENOM" id="CLU_064233_0_0_2"/>
<reference evidence="1 2" key="1">
    <citation type="submission" date="2012-11" db="EMBL/GenBank/DDBJ databases">
        <title>FINISHED of Natronococcus occultus SP4, DSM 3396.</title>
        <authorList>
            <consortium name="DOE Joint Genome Institute"/>
            <person name="Eisen J."/>
            <person name="Huntemann M."/>
            <person name="Wei C.-L."/>
            <person name="Han J."/>
            <person name="Detter J.C."/>
            <person name="Han C."/>
            <person name="Tapia R."/>
            <person name="Chen A."/>
            <person name="Kyrpides N."/>
            <person name="Mavromatis K."/>
            <person name="Markowitz V."/>
            <person name="Szeto E."/>
            <person name="Ivanova N."/>
            <person name="Mikhailova N."/>
            <person name="Ovchinnikova G."/>
            <person name="Pagani I."/>
            <person name="Pati A."/>
            <person name="Goodwin L."/>
            <person name="Nordberg H.P."/>
            <person name="Cantor M.N."/>
            <person name="Hua S.X."/>
            <person name="Woyke T."/>
            <person name="Eisen J."/>
            <person name="Klenk H.-P."/>
            <person name="Klenk H.-P."/>
        </authorList>
    </citation>
    <scope>NUCLEOTIDE SEQUENCE [LARGE SCALE GENOMIC DNA]</scope>
    <source>
        <strain evidence="1 2">SP4</strain>
    </source>
</reference>
<protein>
    <recommendedName>
        <fullName evidence="3">DUF354 domain-containing protein</fullName>
    </recommendedName>
</protein>
<dbReference type="STRING" id="694430.Natoc_3526"/>
<evidence type="ECO:0008006" key="3">
    <source>
        <dbReference type="Google" id="ProtNLM"/>
    </source>
</evidence>
<dbReference type="GeneID" id="14402212"/>
<dbReference type="InterPro" id="IPR007152">
    <property type="entry name" value="DUF354"/>
</dbReference>
<dbReference type="PANTHER" id="PTHR39662">
    <property type="entry name" value="DUF354 DOMAIN-CONTAINING PROTEIN-RELATED"/>
    <property type="match status" value="1"/>
</dbReference>
<evidence type="ECO:0000313" key="2">
    <source>
        <dbReference type="Proteomes" id="UP000010878"/>
    </source>
</evidence>
<dbReference type="SUPFAM" id="SSF53756">
    <property type="entry name" value="UDP-Glycosyltransferase/glycogen phosphorylase"/>
    <property type="match status" value="1"/>
</dbReference>
<dbReference type="eggNOG" id="arCOG01395">
    <property type="taxonomic scope" value="Archaea"/>
</dbReference>
<accession>L0K2L5</accession>
<dbReference type="EMBL" id="CP003929">
    <property type="protein sequence ID" value="AGB39251.1"/>
    <property type="molecule type" value="Genomic_DNA"/>
</dbReference>
<gene>
    <name evidence="1" type="ORF">Natoc_3526</name>
</gene>
<dbReference type="RefSeq" id="WP_015322685.1">
    <property type="nucleotide sequence ID" value="NC_019974.1"/>
</dbReference>
<proteinExistence type="predicted"/>
<dbReference type="AlphaFoldDB" id="L0K2L5"/>
<dbReference type="PIRSF" id="PIRSF005357">
    <property type="entry name" value="UCP005357"/>
    <property type="match status" value="1"/>
</dbReference>
<dbReference type="OrthoDB" id="185087at2157"/>
<dbReference type="KEGG" id="nou:Natoc_3526"/>
<organism evidence="1 2">
    <name type="scientific">Natronococcus occultus SP4</name>
    <dbReference type="NCBI Taxonomy" id="694430"/>
    <lineage>
        <taxon>Archaea</taxon>
        <taxon>Methanobacteriati</taxon>
        <taxon>Methanobacteriota</taxon>
        <taxon>Stenosarchaea group</taxon>
        <taxon>Halobacteria</taxon>
        <taxon>Halobacteriales</taxon>
        <taxon>Natrialbaceae</taxon>
        <taxon>Natronococcus</taxon>
    </lineage>
</organism>
<name>L0K2L5_9EURY</name>
<dbReference type="PANTHER" id="PTHR39662:SF1">
    <property type="entry name" value="DUF354 DOMAIN-CONTAINING PROTEIN"/>
    <property type="match status" value="1"/>
</dbReference>
<dbReference type="Pfam" id="PF04007">
    <property type="entry name" value="DUF354"/>
    <property type="match status" value="1"/>
</dbReference>
<dbReference type="Proteomes" id="UP000010878">
    <property type="component" value="Chromosome"/>
</dbReference>
<sequence>MTEQVVVTIQHPAHVHFFRNAIGELRDRGYDVCVLAREKDVACELLDHYGIDYRRLSGAPRSTLGLLSVQARYEYEILKRVRHLEPAAILGIGEPAVAHAGRVGDAESVLFTDTEHAALQNAVSLPLADRVYTPSAFWDEYGPHHRRYPGYHELAYLHPDRFDPVELAAVGGDRPLVVLRLVSWTAAHDVGRSGLDDLKRLVAGLERFGATVRISAEGRLPPALAARRLAVAPHRIHDLLASADLFLGESATMSLESALLGTPALYVSELRAGVLEDVERRSRLLRWLSDGSGPGEVLSHARELLAVRDSTWTRRRRRLLEDRIDTTALVVEVVEDVVGAERAEATAARIGPEGRR</sequence>
<keyword evidence="2" id="KW-1185">Reference proteome</keyword>
<evidence type="ECO:0000313" key="1">
    <source>
        <dbReference type="EMBL" id="AGB39251.1"/>
    </source>
</evidence>